<gene>
    <name evidence="5" type="ORF">IFM89_031857</name>
</gene>
<dbReference type="EMBL" id="JADFTS010000009">
    <property type="protein sequence ID" value="KAF9590202.1"/>
    <property type="molecule type" value="Genomic_DNA"/>
</dbReference>
<comment type="similarity">
    <text evidence="1">Belongs to the cytochrome P450 family.</text>
</comment>
<evidence type="ECO:0000256" key="3">
    <source>
        <dbReference type="ARBA" id="ARBA00023002"/>
    </source>
</evidence>
<keyword evidence="2" id="KW-0479">Metal-binding</keyword>
<organism evidence="5 6">
    <name type="scientific">Coptis chinensis</name>
    <dbReference type="NCBI Taxonomy" id="261450"/>
    <lineage>
        <taxon>Eukaryota</taxon>
        <taxon>Viridiplantae</taxon>
        <taxon>Streptophyta</taxon>
        <taxon>Embryophyta</taxon>
        <taxon>Tracheophyta</taxon>
        <taxon>Spermatophyta</taxon>
        <taxon>Magnoliopsida</taxon>
        <taxon>Ranunculales</taxon>
        <taxon>Ranunculaceae</taxon>
        <taxon>Coptidoideae</taxon>
        <taxon>Coptis</taxon>
    </lineage>
</organism>
<dbReference type="GO" id="GO:0005506">
    <property type="term" value="F:iron ion binding"/>
    <property type="evidence" value="ECO:0007669"/>
    <property type="project" value="InterPro"/>
</dbReference>
<reference evidence="5 6" key="1">
    <citation type="submission" date="2020-10" db="EMBL/GenBank/DDBJ databases">
        <title>The Coptis chinensis genome and diversification of protoberbering-type alkaloids.</title>
        <authorList>
            <person name="Wang B."/>
            <person name="Shu S."/>
            <person name="Song C."/>
            <person name="Liu Y."/>
        </authorList>
    </citation>
    <scope>NUCLEOTIDE SEQUENCE [LARGE SCALE GENOMIC DNA]</scope>
    <source>
        <strain evidence="5">HL-2020</strain>
        <tissue evidence="5">Leaf</tissue>
    </source>
</reference>
<dbReference type="Proteomes" id="UP000631114">
    <property type="component" value="Unassembled WGS sequence"/>
</dbReference>
<evidence type="ECO:0000313" key="5">
    <source>
        <dbReference type="EMBL" id="KAF9590202.1"/>
    </source>
</evidence>
<evidence type="ECO:0000313" key="6">
    <source>
        <dbReference type="Proteomes" id="UP000631114"/>
    </source>
</evidence>
<sequence length="95" mass="11107">MLWWKFCRWLMIGSEKKLVKAWKIFDRHLEQYIMLKKDNLRKGDREINMIASYMISQETGNSGLLPEGNGFLIDIRLSFLFAGRDTSGTWLGSFG</sequence>
<dbReference type="InterPro" id="IPR036396">
    <property type="entry name" value="Cyt_P450_sf"/>
</dbReference>
<dbReference type="AlphaFoldDB" id="A0A835H235"/>
<dbReference type="GO" id="GO:0020037">
    <property type="term" value="F:heme binding"/>
    <property type="evidence" value="ECO:0007669"/>
    <property type="project" value="InterPro"/>
</dbReference>
<evidence type="ECO:0000256" key="2">
    <source>
        <dbReference type="ARBA" id="ARBA00022723"/>
    </source>
</evidence>
<evidence type="ECO:0000256" key="4">
    <source>
        <dbReference type="ARBA" id="ARBA00023004"/>
    </source>
</evidence>
<dbReference type="Gene3D" id="1.10.630.10">
    <property type="entry name" value="Cytochrome P450"/>
    <property type="match status" value="1"/>
</dbReference>
<comment type="caution">
    <text evidence="5">The sequence shown here is derived from an EMBL/GenBank/DDBJ whole genome shotgun (WGS) entry which is preliminary data.</text>
</comment>
<keyword evidence="4" id="KW-0408">Iron</keyword>
<dbReference type="GO" id="GO:0016705">
    <property type="term" value="F:oxidoreductase activity, acting on paired donors, with incorporation or reduction of molecular oxygen"/>
    <property type="evidence" value="ECO:0007669"/>
    <property type="project" value="InterPro"/>
</dbReference>
<dbReference type="GO" id="GO:0004497">
    <property type="term" value="F:monooxygenase activity"/>
    <property type="evidence" value="ECO:0007669"/>
    <property type="project" value="InterPro"/>
</dbReference>
<proteinExistence type="inferred from homology"/>
<protein>
    <submittedName>
        <fullName evidence="5">Uncharacterized protein</fullName>
    </submittedName>
</protein>
<accession>A0A835H235</accession>
<dbReference type="SUPFAM" id="SSF48264">
    <property type="entry name" value="Cytochrome P450"/>
    <property type="match status" value="1"/>
</dbReference>
<name>A0A835H235_9MAGN</name>
<keyword evidence="3" id="KW-0560">Oxidoreductase</keyword>
<dbReference type="PANTHER" id="PTHR24296">
    <property type="entry name" value="CYTOCHROME P450"/>
    <property type="match status" value="1"/>
</dbReference>
<evidence type="ECO:0000256" key="1">
    <source>
        <dbReference type="ARBA" id="ARBA00010617"/>
    </source>
</evidence>
<keyword evidence="6" id="KW-1185">Reference proteome</keyword>